<feature type="compositionally biased region" description="Basic and acidic residues" evidence="1">
    <location>
        <begin position="1034"/>
        <end position="1045"/>
    </location>
</feature>
<feature type="compositionally biased region" description="Basic and acidic residues" evidence="1">
    <location>
        <begin position="433"/>
        <end position="456"/>
    </location>
</feature>
<feature type="compositionally biased region" description="Low complexity" evidence="1">
    <location>
        <begin position="1412"/>
        <end position="1425"/>
    </location>
</feature>
<evidence type="ECO:0000256" key="1">
    <source>
        <dbReference type="SAM" id="MobiDB-lite"/>
    </source>
</evidence>
<dbReference type="GO" id="GO:0003677">
    <property type="term" value="F:DNA binding"/>
    <property type="evidence" value="ECO:0007669"/>
    <property type="project" value="InterPro"/>
</dbReference>
<feature type="compositionally biased region" description="Polar residues" evidence="1">
    <location>
        <begin position="462"/>
        <end position="489"/>
    </location>
</feature>
<feature type="compositionally biased region" description="Low complexity" evidence="1">
    <location>
        <begin position="59"/>
        <end position="76"/>
    </location>
</feature>
<comment type="caution">
    <text evidence="2">The sequence shown here is derived from an EMBL/GenBank/DDBJ whole genome shotgun (WGS) entry which is preliminary data.</text>
</comment>
<feature type="compositionally biased region" description="Basic and acidic residues" evidence="1">
    <location>
        <begin position="1216"/>
        <end position="1230"/>
    </location>
</feature>
<feature type="compositionally biased region" description="Polar residues" evidence="1">
    <location>
        <begin position="893"/>
        <end position="904"/>
    </location>
</feature>
<feature type="compositionally biased region" description="Acidic residues" evidence="1">
    <location>
        <begin position="1057"/>
        <end position="1075"/>
    </location>
</feature>
<feature type="compositionally biased region" description="Polar residues" evidence="1">
    <location>
        <begin position="292"/>
        <end position="308"/>
    </location>
</feature>
<feature type="region of interest" description="Disordered" evidence="1">
    <location>
        <begin position="1141"/>
        <end position="1459"/>
    </location>
</feature>
<gene>
    <name evidence="2" type="ORF">FEQUK3_LOCUS2914</name>
</gene>
<feature type="compositionally biased region" description="Polar residues" evidence="1">
    <location>
        <begin position="1206"/>
        <end position="1215"/>
    </location>
</feature>
<dbReference type="EMBL" id="CAJSTJ010000111">
    <property type="protein sequence ID" value="CAG7557245.1"/>
    <property type="molecule type" value="Genomic_DNA"/>
</dbReference>
<feature type="compositionally biased region" description="Polar residues" evidence="1">
    <location>
        <begin position="615"/>
        <end position="628"/>
    </location>
</feature>
<feature type="region of interest" description="Disordered" evidence="1">
    <location>
        <begin position="26"/>
        <end position="95"/>
    </location>
</feature>
<feature type="region of interest" description="Disordered" evidence="1">
    <location>
        <begin position="401"/>
        <end position="742"/>
    </location>
</feature>
<feature type="region of interest" description="Disordered" evidence="1">
    <location>
        <begin position="764"/>
        <end position="1108"/>
    </location>
</feature>
<sequence>MRKRKSLAVDTDSSFVRWHSLADMNTPSADIMSSPDPLNDTVEQPPRSQSKTLSAMPPSTTRRIVRSSQRSSRFSSGGLGTSPRKQTFELEVGDNQAPQKLLVTVETEEPVVTAAPSSARRKLFQDSPYLPVARRREMATTTTVPLKQTIEDQAQDPDATPRKRGRPRKNNGTPLPSAGTKRKGTPIAGSPRRRQRISKDTDTAENTPQPTTGKKRRGRPPKNRSTEPPSDEGKEIEEATSDLKRAQQDVPVDDITFASDGFDLPPMRADDSQADNDVTLVITPSEAEANQLRANRTANNSALAQTSEPDSDIWMATLDDEPTPRPASRATQAVPAPSSPEHGRDGASSDFGDYGYGPAGSDVSSADEPQSETRPGPEDTVAAGEDFSMIFMDSLPSLQASLRSSMQEHTENDIGEETSMIINNTLESLRQSLQDRDRPQTNEETAKQGDKNEASKEPAPAKSQQDLRQSTIRPPLTFSPNRNLSSRWLQSPRRPGSSPLRHQVLLKSNAPDVPETTGYRRSPLASHRYDASHLENEDSNAYDDSFSEIPDAVLEAATPRRPRATAKKVPLEKEDIQMEDAQLIELENEPEEPEVQEEQDRGVEEPDVEEEQRNEASPTAASNVSAVSRSDAGRLPTPDDTPPNIGIESDNNQKSATASRNSTKSVSSRGSSPRHLTTEPVSQAQAPPEIVHEIVDEVVEEQADKGDELLIDFDAPAQEPDDHSDLDDQDHQFLDEPDDHSDVDEQVFEETVIDDPEPEAIQELPKVVEPQHPRLSLETEIQQPEVTPMNQLTSPVQEPQSQPEVVSERARRPTLSPIVRAGRALQSVTSDPPSPEARDQHLRSPFRSSASRELGPRETQTMRRPSASPGKSRAFPEVGQIPQGEEAYEDPFGTNSRHTGQQSFMEALERSSRTSSPRHRRTASRDSAASSTRFQAPSEGGMSWVQNEGPISPNLRGDVPLDAFARTTRRTAPPVSHGQIDGVVDVPDDETEDAGDDMDLWEFEAQRSSPRAAPKPRVEKKPESPYRRRGKLPSRWERSAARETQRAPSGEQRTMSEIDENEGPMEEDVVPEADAMEVAAAEPPHSEEYSLVAQEEGAKESNQAPATAKANRFDLSNFFSSPAIIPGMLDKLSPLKKMSVFGARPADPDPEPVMEQTLPTSSMFPQVPQQELAPRGQPRLGFFSPVRPAQPVPTREPSEHSEEETYSQSNQSSPARHSEASSTHEEHDVSMQEISEQPEESEQQNDTEEEEELEEEDAEAEADEGMEVQPIELPSVPQKADFTPERRRPNQSFFKASTQNTVPEPEPEQESIPTTGAPTPPRMQLCHADIHRWTQETSNASDDSPESTPAKPAPRPAPRPLLRPLPPRNASPTKSSLRSPLKPHTPGRVVEFTSSVLSPIEQAKVRHQRRLSNSSAGSQASNGAQRPRVRHPPRQTTNKENNTTFENPVSNAGLPIKQTRPEPLSQTVWTRKHWLLLDDLLQERRQGPFIRYYERCSDQYLGKMVRSQGEAMTLERWHLDCVDAFKARVGGWDEGALAKRLFALILGERRRSQEASSGTGRVMFH</sequence>
<reference evidence="2" key="1">
    <citation type="submission" date="2021-05" db="EMBL/GenBank/DDBJ databases">
        <authorList>
            <person name="Khan N."/>
        </authorList>
    </citation>
    <scope>NUCLEOTIDE SEQUENCE</scope>
</reference>
<feature type="region of interest" description="Disordered" evidence="1">
    <location>
        <begin position="113"/>
        <end position="388"/>
    </location>
</feature>
<dbReference type="SMART" id="SM00384">
    <property type="entry name" value="AT_hook"/>
    <property type="match status" value="2"/>
</dbReference>
<name>A0A8J2ILP6_FUSEQ</name>
<feature type="compositionally biased region" description="Polar residues" evidence="1">
    <location>
        <begin position="649"/>
        <end position="685"/>
    </location>
</feature>
<feature type="compositionally biased region" description="Polar residues" evidence="1">
    <location>
        <begin position="420"/>
        <end position="432"/>
    </location>
</feature>
<feature type="compositionally biased region" description="Basic and acidic residues" evidence="1">
    <location>
        <begin position="527"/>
        <end position="536"/>
    </location>
</feature>
<feature type="compositionally biased region" description="Acidic residues" evidence="1">
    <location>
        <begin position="1236"/>
        <end position="1266"/>
    </location>
</feature>
<evidence type="ECO:0000313" key="2">
    <source>
        <dbReference type="EMBL" id="CAG7557245.1"/>
    </source>
</evidence>
<dbReference type="InterPro" id="IPR017956">
    <property type="entry name" value="AT_hook_DNA-bd_motif"/>
</dbReference>
<feature type="compositionally biased region" description="Low complexity" evidence="1">
    <location>
        <begin position="1436"/>
        <end position="1447"/>
    </location>
</feature>
<feature type="compositionally biased region" description="Acidic residues" evidence="1">
    <location>
        <begin position="986"/>
        <end position="1002"/>
    </location>
</feature>
<feature type="compositionally biased region" description="Acidic residues" evidence="1">
    <location>
        <begin position="586"/>
        <end position="597"/>
    </location>
</feature>
<evidence type="ECO:0000313" key="3">
    <source>
        <dbReference type="Proteomes" id="UP000693738"/>
    </source>
</evidence>
<feature type="compositionally biased region" description="Basic and acidic residues" evidence="1">
    <location>
        <begin position="231"/>
        <end position="247"/>
    </location>
</feature>
<feature type="compositionally biased region" description="Basic residues" evidence="1">
    <location>
        <begin position="213"/>
        <end position="222"/>
    </location>
</feature>
<feature type="compositionally biased region" description="Polar residues" evidence="1">
    <location>
        <begin position="1290"/>
        <end position="1302"/>
    </location>
</feature>
<dbReference type="Proteomes" id="UP000693738">
    <property type="component" value="Unassembled WGS sequence"/>
</dbReference>
<organism evidence="2 3">
    <name type="scientific">Fusarium equiseti</name>
    <name type="common">Fusarium scirpi</name>
    <dbReference type="NCBI Taxonomy" id="61235"/>
    <lineage>
        <taxon>Eukaryota</taxon>
        <taxon>Fungi</taxon>
        <taxon>Dikarya</taxon>
        <taxon>Ascomycota</taxon>
        <taxon>Pezizomycotina</taxon>
        <taxon>Sordariomycetes</taxon>
        <taxon>Hypocreomycetidae</taxon>
        <taxon>Hypocreales</taxon>
        <taxon>Nectriaceae</taxon>
        <taxon>Fusarium</taxon>
        <taxon>Fusarium incarnatum-equiseti species complex</taxon>
    </lineage>
</organism>
<feature type="compositionally biased region" description="Basic and acidic residues" evidence="1">
    <location>
        <begin position="1016"/>
        <end position="1026"/>
    </location>
</feature>
<protein>
    <submittedName>
        <fullName evidence="2">Uncharacterized protein</fullName>
    </submittedName>
</protein>
<accession>A0A8J2ILP6</accession>
<feature type="compositionally biased region" description="Polar residues" evidence="1">
    <location>
        <begin position="1157"/>
        <end position="1169"/>
    </location>
</feature>
<proteinExistence type="predicted"/>
<feature type="compositionally biased region" description="Polar residues" evidence="1">
    <location>
        <begin position="779"/>
        <end position="804"/>
    </location>
</feature>
<feature type="compositionally biased region" description="Pro residues" evidence="1">
    <location>
        <begin position="1351"/>
        <end position="1369"/>
    </location>
</feature>